<keyword evidence="1" id="KW-1133">Transmembrane helix</keyword>
<dbReference type="EMBL" id="PQWO01000033">
    <property type="protein sequence ID" value="PZD70577.1"/>
    <property type="molecule type" value="Genomic_DNA"/>
</dbReference>
<evidence type="ECO:0000313" key="3">
    <source>
        <dbReference type="Proteomes" id="UP000248857"/>
    </source>
</evidence>
<comment type="caution">
    <text evidence="2">The sequence shown here is derived from an EMBL/GenBank/DDBJ whole genome shotgun (WGS) entry which is preliminary data.</text>
</comment>
<feature type="transmembrane region" description="Helical" evidence="1">
    <location>
        <begin position="20"/>
        <end position="42"/>
    </location>
</feature>
<dbReference type="AlphaFoldDB" id="A0A2W1JNU8"/>
<accession>A0A2W1JNU8</accession>
<evidence type="ECO:0000256" key="1">
    <source>
        <dbReference type="SAM" id="Phobius"/>
    </source>
</evidence>
<proteinExistence type="predicted"/>
<evidence type="ECO:0000313" key="2">
    <source>
        <dbReference type="EMBL" id="PZD70577.1"/>
    </source>
</evidence>
<sequence>MNNKGFDNFALGYFTGKLVFHFAQILFTVPGVTLGLIMLAYVNAYPGRQASKAANWASNDFRYLKNPDISIEDKCRRGSVSGGHERNAQEIMCSPARRWKIVETEKAYAIGKVPRETKDAIFLEYLDKRQWEKRNPDHPGILESNKAAPLPSYDKDKRRWVLPI</sequence>
<keyword evidence="1" id="KW-0812">Transmembrane</keyword>
<protein>
    <submittedName>
        <fullName evidence="2">Uncharacterized protein</fullName>
    </submittedName>
</protein>
<dbReference type="Proteomes" id="UP000248857">
    <property type="component" value="Unassembled WGS sequence"/>
</dbReference>
<dbReference type="RefSeq" id="WP_110988902.1">
    <property type="nucleotide sequence ID" value="NZ_CAWNWM010000033.1"/>
</dbReference>
<organism evidence="2 3">
    <name type="scientific">Acaryochloris thomasi RCC1774</name>
    <dbReference type="NCBI Taxonomy" id="1764569"/>
    <lineage>
        <taxon>Bacteria</taxon>
        <taxon>Bacillati</taxon>
        <taxon>Cyanobacteriota</taxon>
        <taxon>Cyanophyceae</taxon>
        <taxon>Acaryochloridales</taxon>
        <taxon>Acaryochloridaceae</taxon>
        <taxon>Acaryochloris</taxon>
        <taxon>Acaryochloris thomasi</taxon>
    </lineage>
</organism>
<reference evidence="2 3" key="1">
    <citation type="journal article" date="2018" name="Sci. Rep.">
        <title>A novel species of the marine cyanobacterium Acaryochloris with a unique pigment content and lifestyle.</title>
        <authorList>
            <person name="Partensky F."/>
            <person name="Six C."/>
            <person name="Ratin M."/>
            <person name="Garczarek L."/>
            <person name="Vaulot D."/>
            <person name="Probert I."/>
            <person name="Calteau A."/>
            <person name="Gourvil P."/>
            <person name="Marie D."/>
            <person name="Grebert T."/>
            <person name="Bouchier C."/>
            <person name="Le Panse S."/>
            <person name="Gachenot M."/>
            <person name="Rodriguez F."/>
            <person name="Garrido J.L."/>
        </authorList>
    </citation>
    <scope>NUCLEOTIDE SEQUENCE [LARGE SCALE GENOMIC DNA]</scope>
    <source>
        <strain evidence="2 3">RCC1774</strain>
    </source>
</reference>
<gene>
    <name evidence="2" type="ORF">C1752_10584</name>
</gene>
<keyword evidence="1" id="KW-0472">Membrane</keyword>
<name>A0A2W1JNU8_9CYAN</name>
<keyword evidence="3" id="KW-1185">Reference proteome</keyword>